<reference evidence="2 3" key="1">
    <citation type="submission" date="2023-02" db="EMBL/GenBank/DDBJ databases">
        <title>LHISI_Scaffold_Assembly.</title>
        <authorList>
            <person name="Stuart O.P."/>
            <person name="Cleave R."/>
            <person name="Magrath M.J.L."/>
            <person name="Mikheyev A.S."/>
        </authorList>
    </citation>
    <scope>NUCLEOTIDE SEQUENCE [LARGE SCALE GENOMIC DNA]</scope>
    <source>
        <strain evidence="2">Daus_M_001</strain>
        <tissue evidence="2">Leg muscle</tissue>
    </source>
</reference>
<gene>
    <name evidence="2" type="ORF">PR048_027376</name>
</gene>
<evidence type="ECO:0000256" key="1">
    <source>
        <dbReference type="SAM" id="MobiDB-lite"/>
    </source>
</evidence>
<name>A0ABQ9GFA9_9NEOP</name>
<feature type="region of interest" description="Disordered" evidence="1">
    <location>
        <begin position="214"/>
        <end position="236"/>
    </location>
</feature>
<keyword evidence="3" id="KW-1185">Reference proteome</keyword>
<dbReference type="Proteomes" id="UP001159363">
    <property type="component" value="Chromosome 11"/>
</dbReference>
<feature type="region of interest" description="Disordered" evidence="1">
    <location>
        <begin position="507"/>
        <end position="530"/>
    </location>
</feature>
<sequence length="818" mass="92230">MKTRIVGLRIHSQYRHIGPRRDIHHTVLCIAHYWPTVNAERRNICWCPPPELHLGIVLKELTTASPQTVKVNDMATQQARIQKVKTVHDKVSTLKINFRKISLLLQTLYFNGRTEWQAPSKVGKMDGKRLLSPGWANQSYYHATRLRFAGKHLKPVALENNPITDKAFSYLAGPLRIRQHQHGSCVIDVQAVNRRRGRTNSSPTANVIGATVTERLARSPPTKANRAQSPPGSPDFRKWESCRTMMLFCGFSRGSPVSPVSSFRCHSMFASITLIGSQGLAAKSRPNLFSHRLMHVSTDWLLRAAKNPLLAGLGWRAGCSELFGERPDDTLLPSDAISLARAAMDHVISGFLTSEFVKKCVTGKYRMFTPLACRDSGSRGQFLSAHHTRCGLLSLTRRSGDPQPIKHFSVQCILEPQLSVDCLLLQFYLRPGGTGFGASFLADEIDYKHLFFHPTAVIGQQLLPRFSGSQLSCPPKYFSSEPLRGLDHLKIVTRLICLPANHERSLRKPTDQRLHKSPLRKSVSDPAGNRTKFVQGHRIQRQCVKAKGSDFPVETSCLEKFQHILALSYSDSCVSVQKTSQTDLKLSYPTIHTGAGVVFTLSAAHTQSPGTPDFRKKISRPIAFYSSLVQIYIRRSTTCFVSYESATRRTPNSDWPVQKEMVFSQRHTANKQSVPSKVMPFLTELRVIGVHNCEVFIYWRLATQDVLDKVWSNYKRTAKVVFDDNSGYEMEELHGKCTLEPASIVTSECNTTKLLVSVHNKVWSYPVSKQNVQFTPERENQEAENSYIQSWQRISSRAIAWLVSQKSFMYPRLLDASN</sequence>
<accession>A0ABQ9GFA9</accession>
<dbReference type="EMBL" id="JARBHB010000012">
    <property type="protein sequence ID" value="KAJ8871072.1"/>
    <property type="molecule type" value="Genomic_DNA"/>
</dbReference>
<organism evidence="2 3">
    <name type="scientific">Dryococelus australis</name>
    <dbReference type="NCBI Taxonomy" id="614101"/>
    <lineage>
        <taxon>Eukaryota</taxon>
        <taxon>Metazoa</taxon>
        <taxon>Ecdysozoa</taxon>
        <taxon>Arthropoda</taxon>
        <taxon>Hexapoda</taxon>
        <taxon>Insecta</taxon>
        <taxon>Pterygota</taxon>
        <taxon>Neoptera</taxon>
        <taxon>Polyneoptera</taxon>
        <taxon>Phasmatodea</taxon>
        <taxon>Verophasmatodea</taxon>
        <taxon>Anareolatae</taxon>
        <taxon>Phasmatidae</taxon>
        <taxon>Eurycanthinae</taxon>
        <taxon>Dryococelus</taxon>
    </lineage>
</organism>
<evidence type="ECO:0000313" key="2">
    <source>
        <dbReference type="EMBL" id="KAJ8871072.1"/>
    </source>
</evidence>
<evidence type="ECO:0000313" key="3">
    <source>
        <dbReference type="Proteomes" id="UP001159363"/>
    </source>
</evidence>
<protein>
    <submittedName>
        <fullName evidence="2">Uncharacterized protein</fullName>
    </submittedName>
</protein>
<comment type="caution">
    <text evidence="2">The sequence shown here is derived from an EMBL/GenBank/DDBJ whole genome shotgun (WGS) entry which is preliminary data.</text>
</comment>
<proteinExistence type="predicted"/>